<gene>
    <name evidence="1" type="ORF">ASEP1449_LOCUS5980</name>
</gene>
<dbReference type="PANTHER" id="PTHR48420">
    <property type="entry name" value="NON-HAEM DIOXYGENASE N-TERMINAL DOMAIN-CONTAINING PROTEIN"/>
    <property type="match status" value="1"/>
</dbReference>
<evidence type="ECO:0000313" key="1">
    <source>
        <dbReference type="EMBL" id="CAD9814155.1"/>
    </source>
</evidence>
<dbReference type="Gene3D" id="2.60.120.330">
    <property type="entry name" value="B-lactam Antibiotic, Isopenicillin N Synthase, Chain"/>
    <property type="match status" value="1"/>
</dbReference>
<dbReference type="AlphaFoldDB" id="A0A7S2UDG6"/>
<sequence>MATNNNLEDVGLVIVDYAEIVQDPLLAQTLLGPKLAQAFGSDGMGLIAIRNVPGFVASKRAVLPMAHTLAHLPEDYLESNVVNRESGYQSGWSRGKEMLGKVPDTNKGSFYFNPLTDQPGTPEDRAKYPASYPQNVWPSETVLPGFQDAAKQLGTLMHNVVVQLARHVDSFALEKCGVDSSNNPLYADPNLLYNAMRTTIKAKGRLLYYYPLPETSEDVPTEDSWIGWHNDSGFLTALAGDMYVDDTSGEEISREIDKEAGLYVTSRSGGDAQKVEIPFDCMGVQIGECVQIVTGGHVVATPHCVRGSRKPSMARISLPCFVDAGASMPLKLPKGCSREQVLNASIPNPHVPPLNKRWNEDGMEFGVFLHNTFSTYYDWQEEAPEENEE</sequence>
<protein>
    <recommendedName>
        <fullName evidence="2">Fe2OG dioxygenase domain-containing protein</fullName>
    </recommendedName>
</protein>
<dbReference type="InterPro" id="IPR027443">
    <property type="entry name" value="IPNS-like_sf"/>
</dbReference>
<name>A0A7S2UDG6_9STRA</name>
<organism evidence="1">
    <name type="scientific">Attheya septentrionalis</name>
    <dbReference type="NCBI Taxonomy" id="420275"/>
    <lineage>
        <taxon>Eukaryota</taxon>
        <taxon>Sar</taxon>
        <taxon>Stramenopiles</taxon>
        <taxon>Ochrophyta</taxon>
        <taxon>Bacillariophyta</taxon>
        <taxon>Coscinodiscophyceae</taxon>
        <taxon>Chaetocerotophycidae</taxon>
        <taxon>Chaetocerotales</taxon>
        <taxon>Attheyaceae</taxon>
        <taxon>Attheya</taxon>
    </lineage>
</organism>
<dbReference type="EMBL" id="HBHQ01008877">
    <property type="protein sequence ID" value="CAD9814155.1"/>
    <property type="molecule type" value="Transcribed_RNA"/>
</dbReference>
<dbReference type="PANTHER" id="PTHR48420:SF1">
    <property type="entry name" value="NON-HAEM DIOXYGENASE N-TERMINAL DOMAIN-CONTAINING PROTEIN"/>
    <property type="match status" value="1"/>
</dbReference>
<proteinExistence type="predicted"/>
<dbReference type="SUPFAM" id="SSF51197">
    <property type="entry name" value="Clavaminate synthase-like"/>
    <property type="match status" value="1"/>
</dbReference>
<accession>A0A7S2UDG6</accession>
<evidence type="ECO:0008006" key="2">
    <source>
        <dbReference type="Google" id="ProtNLM"/>
    </source>
</evidence>
<reference evidence="1" key="1">
    <citation type="submission" date="2021-01" db="EMBL/GenBank/DDBJ databases">
        <authorList>
            <person name="Corre E."/>
            <person name="Pelletier E."/>
            <person name="Niang G."/>
            <person name="Scheremetjew M."/>
            <person name="Finn R."/>
            <person name="Kale V."/>
            <person name="Holt S."/>
            <person name="Cochrane G."/>
            <person name="Meng A."/>
            <person name="Brown T."/>
            <person name="Cohen L."/>
        </authorList>
    </citation>
    <scope>NUCLEOTIDE SEQUENCE</scope>
    <source>
        <strain evidence="1">CCMP2084</strain>
    </source>
</reference>